<dbReference type="Proteomes" id="UP001642484">
    <property type="component" value="Unassembled WGS sequence"/>
</dbReference>
<keyword evidence="3" id="KW-1185">Reference proteome</keyword>
<organism evidence="2 3">
    <name type="scientific">Durusdinium trenchii</name>
    <dbReference type="NCBI Taxonomy" id="1381693"/>
    <lineage>
        <taxon>Eukaryota</taxon>
        <taxon>Sar</taxon>
        <taxon>Alveolata</taxon>
        <taxon>Dinophyceae</taxon>
        <taxon>Suessiales</taxon>
        <taxon>Symbiodiniaceae</taxon>
        <taxon>Durusdinium</taxon>
    </lineage>
</organism>
<sequence>MDCVHQPRHSSGVRRQASPDHFDSRPAIRDTVRRSRLAAVEAEEDVAVKLVHRLTSQSPPLRTPRASGGVKNRLQEELQTPEPIARVEVGHREVEEPIVQLKDVEALLADFTDELCSLEAGVALYFSQQSQEVQRLNGELQELRSAFASGRRNFPEDLWAKSASAVQASHWVAAGAEATAKTFRLLADAQMPVEVQMPLLSEPPFRSVGEPTTSTASTSVHLLRDEESLMNTVQARIAEVARSFTGQSSWPGRFHATVELRFLEEVNLIQESLREVRRQRQRRHQLLLEAARSLLEDLGCEPVTPQDSPSSASSTVTLLAAVASG</sequence>
<proteinExistence type="predicted"/>
<feature type="region of interest" description="Disordered" evidence="1">
    <location>
        <begin position="1"/>
        <end position="27"/>
    </location>
</feature>
<accession>A0ABP0LWT4</accession>
<name>A0ABP0LWT4_9DINO</name>
<dbReference type="EMBL" id="CAXAMN010014558">
    <property type="protein sequence ID" value="CAK9043696.1"/>
    <property type="molecule type" value="Genomic_DNA"/>
</dbReference>
<evidence type="ECO:0000313" key="2">
    <source>
        <dbReference type="EMBL" id="CAK9043696.1"/>
    </source>
</evidence>
<comment type="caution">
    <text evidence="2">The sequence shown here is derived from an EMBL/GenBank/DDBJ whole genome shotgun (WGS) entry which is preliminary data.</text>
</comment>
<feature type="compositionally biased region" description="Basic and acidic residues" evidence="1">
    <location>
        <begin position="17"/>
        <end position="27"/>
    </location>
</feature>
<evidence type="ECO:0000256" key="1">
    <source>
        <dbReference type="SAM" id="MobiDB-lite"/>
    </source>
</evidence>
<gene>
    <name evidence="2" type="ORF">CCMP2556_LOCUS23100</name>
</gene>
<feature type="compositionally biased region" description="Basic residues" evidence="1">
    <location>
        <begin position="1"/>
        <end position="12"/>
    </location>
</feature>
<reference evidence="2 3" key="1">
    <citation type="submission" date="2024-02" db="EMBL/GenBank/DDBJ databases">
        <authorList>
            <person name="Chen Y."/>
            <person name="Shah S."/>
            <person name="Dougan E. K."/>
            <person name="Thang M."/>
            <person name="Chan C."/>
        </authorList>
    </citation>
    <scope>NUCLEOTIDE SEQUENCE [LARGE SCALE GENOMIC DNA]</scope>
</reference>
<protein>
    <submittedName>
        <fullName evidence="2">Uncharacterized protein</fullName>
    </submittedName>
</protein>
<evidence type="ECO:0000313" key="3">
    <source>
        <dbReference type="Proteomes" id="UP001642484"/>
    </source>
</evidence>